<reference evidence="5" key="1">
    <citation type="submission" date="2012-12" db="EMBL/GenBank/DDBJ databases">
        <authorList>
            <person name="Hellsten U."/>
            <person name="Grimwood J."/>
            <person name="Chapman J.A."/>
            <person name="Shapiro H."/>
            <person name="Aerts A."/>
            <person name="Otillar R.P."/>
            <person name="Terry A.Y."/>
            <person name="Boore J.L."/>
            <person name="Simakov O."/>
            <person name="Marletaz F."/>
            <person name="Cho S.-J."/>
            <person name="Edsinger-Gonzales E."/>
            <person name="Havlak P."/>
            <person name="Kuo D.-H."/>
            <person name="Larsson T."/>
            <person name="Lv J."/>
            <person name="Arendt D."/>
            <person name="Savage R."/>
            <person name="Osoegawa K."/>
            <person name="de Jong P."/>
            <person name="Lindberg D.R."/>
            <person name="Seaver E.C."/>
            <person name="Weisblat D.A."/>
            <person name="Putnam N.H."/>
            <person name="Grigoriev I.V."/>
            <person name="Rokhsar D.S."/>
        </authorList>
    </citation>
    <scope>NUCLEOTIDE SEQUENCE</scope>
    <source>
        <strain evidence="5">I ESC-2004</strain>
    </source>
</reference>
<dbReference type="PROSITE" id="PS50405">
    <property type="entry name" value="GST_CTER"/>
    <property type="match status" value="1"/>
</dbReference>
<dbReference type="SFLD" id="SFLDS00019">
    <property type="entry name" value="Glutathione_Transferase_(cytos"/>
    <property type="match status" value="1"/>
</dbReference>
<dbReference type="EMBL" id="AMQN01004236">
    <property type="status" value="NOT_ANNOTATED_CDS"/>
    <property type="molecule type" value="Genomic_DNA"/>
</dbReference>
<dbReference type="InterPro" id="IPR004045">
    <property type="entry name" value="Glutathione_S-Trfase_N"/>
</dbReference>
<feature type="non-terminal residue" evidence="3">
    <location>
        <position position="214"/>
    </location>
</feature>
<dbReference type="Gene3D" id="3.40.30.10">
    <property type="entry name" value="Glutaredoxin"/>
    <property type="match status" value="1"/>
</dbReference>
<evidence type="ECO:0000313" key="4">
    <source>
        <dbReference type="EnsemblMetazoa" id="CapteP86198"/>
    </source>
</evidence>
<evidence type="ECO:0000259" key="1">
    <source>
        <dbReference type="PROSITE" id="PS50404"/>
    </source>
</evidence>
<dbReference type="InterPro" id="IPR050213">
    <property type="entry name" value="GST_superfamily"/>
</dbReference>
<name>R7VKF0_CAPTE</name>
<reference evidence="3 5" key="2">
    <citation type="journal article" date="2013" name="Nature">
        <title>Insights into bilaterian evolution from three spiralian genomes.</title>
        <authorList>
            <person name="Simakov O."/>
            <person name="Marletaz F."/>
            <person name="Cho S.J."/>
            <person name="Edsinger-Gonzales E."/>
            <person name="Havlak P."/>
            <person name="Hellsten U."/>
            <person name="Kuo D.H."/>
            <person name="Larsson T."/>
            <person name="Lv J."/>
            <person name="Arendt D."/>
            <person name="Savage R."/>
            <person name="Osoegawa K."/>
            <person name="de Jong P."/>
            <person name="Grimwood J."/>
            <person name="Chapman J.A."/>
            <person name="Shapiro H."/>
            <person name="Aerts A."/>
            <person name="Otillar R.P."/>
            <person name="Terry A.Y."/>
            <person name="Boore J.L."/>
            <person name="Grigoriev I.V."/>
            <person name="Lindberg D.R."/>
            <person name="Seaver E.C."/>
            <person name="Weisblat D.A."/>
            <person name="Putnam N.H."/>
            <person name="Rokhsar D.S."/>
        </authorList>
    </citation>
    <scope>NUCLEOTIDE SEQUENCE</scope>
    <source>
        <strain evidence="3 5">I ESC-2004</strain>
    </source>
</reference>
<dbReference type="PANTHER" id="PTHR11571:SF150">
    <property type="entry name" value="GLUTATHIONE S-TRANSFERASE"/>
    <property type="match status" value="1"/>
</dbReference>
<dbReference type="InterPro" id="IPR036249">
    <property type="entry name" value="Thioredoxin-like_sf"/>
</dbReference>
<keyword evidence="5" id="KW-1185">Reference proteome</keyword>
<evidence type="ECO:0000259" key="2">
    <source>
        <dbReference type="PROSITE" id="PS50405"/>
    </source>
</evidence>
<evidence type="ECO:0000313" key="5">
    <source>
        <dbReference type="Proteomes" id="UP000014760"/>
    </source>
</evidence>
<protein>
    <recommendedName>
        <fullName evidence="6">Glutathione S-transferase</fullName>
    </recommendedName>
</protein>
<gene>
    <name evidence="3" type="ORF">CAPTEDRAFT_86198</name>
</gene>
<dbReference type="InterPro" id="IPR040079">
    <property type="entry name" value="Glutathione_S-Trfase"/>
</dbReference>
<dbReference type="Gene3D" id="1.20.1050.10">
    <property type="match status" value="1"/>
</dbReference>
<dbReference type="CDD" id="cd03192">
    <property type="entry name" value="GST_C_Sigma_like"/>
    <property type="match status" value="1"/>
</dbReference>
<dbReference type="Pfam" id="PF14497">
    <property type="entry name" value="GST_C_3"/>
    <property type="match status" value="1"/>
</dbReference>
<dbReference type="InterPro" id="IPR036282">
    <property type="entry name" value="Glutathione-S-Trfase_C_sf"/>
</dbReference>
<dbReference type="PROSITE" id="PS50404">
    <property type="entry name" value="GST_NTER"/>
    <property type="match status" value="1"/>
</dbReference>
<feature type="non-terminal residue" evidence="3">
    <location>
        <position position="1"/>
    </location>
</feature>
<dbReference type="EMBL" id="KB292985">
    <property type="protein sequence ID" value="ELU16700.1"/>
    <property type="molecule type" value="Genomic_DNA"/>
</dbReference>
<feature type="domain" description="GST C-terminal" evidence="2">
    <location>
        <begin position="88"/>
        <end position="214"/>
    </location>
</feature>
<dbReference type="InterPro" id="IPR004046">
    <property type="entry name" value="GST_C"/>
</dbReference>
<accession>R7VKF0</accession>
<dbReference type="HOGENOM" id="CLU_039475_1_0_1"/>
<dbReference type="EnsemblMetazoa" id="CapteT86198">
    <property type="protein sequence ID" value="CapteP86198"/>
    <property type="gene ID" value="CapteG86198"/>
</dbReference>
<organism evidence="3">
    <name type="scientific">Capitella teleta</name>
    <name type="common">Polychaete worm</name>
    <dbReference type="NCBI Taxonomy" id="283909"/>
    <lineage>
        <taxon>Eukaryota</taxon>
        <taxon>Metazoa</taxon>
        <taxon>Spiralia</taxon>
        <taxon>Lophotrochozoa</taxon>
        <taxon>Annelida</taxon>
        <taxon>Polychaeta</taxon>
        <taxon>Sedentaria</taxon>
        <taxon>Scolecida</taxon>
        <taxon>Capitellidae</taxon>
        <taxon>Capitella</taxon>
    </lineage>
</organism>
<dbReference type="Proteomes" id="UP000014760">
    <property type="component" value="Unassembled WGS sequence"/>
</dbReference>
<dbReference type="STRING" id="283909.R7VKF0"/>
<sequence length="214" mass="24554">NIRLTYFNYRGRAEVIRYVLAVGGVQYEDIRVDLEGKPTRDPVTVPQGSERRLPFNQFPTLEIDGEVFCQTKSICRYLATLFDLHGETAKDRLYSEMVVECVDDLVNDVIKMRRTKNKEQRLFGELINTTAPRAISSFDNFIKNKPHDGPYLLGKRITWADMYFAAFLVNVGGYMETFMGGGFGIEKYPRIVNLITAVENQPAIADWIQRRPVT</sequence>
<feature type="domain" description="GST N-terminal" evidence="1">
    <location>
        <begin position="1"/>
        <end position="86"/>
    </location>
</feature>
<evidence type="ECO:0000313" key="3">
    <source>
        <dbReference type="EMBL" id="ELU16700.1"/>
    </source>
</evidence>
<dbReference type="OMA" id="CEMIDET"/>
<dbReference type="InterPro" id="IPR010987">
    <property type="entry name" value="Glutathione-S-Trfase_C-like"/>
</dbReference>
<dbReference type="SFLD" id="SFLDG01205">
    <property type="entry name" value="AMPS.1"/>
    <property type="match status" value="1"/>
</dbReference>
<dbReference type="PANTHER" id="PTHR11571">
    <property type="entry name" value="GLUTATHIONE S-TRANSFERASE"/>
    <property type="match status" value="1"/>
</dbReference>
<reference evidence="4" key="3">
    <citation type="submission" date="2015-06" db="UniProtKB">
        <authorList>
            <consortium name="EnsemblMetazoa"/>
        </authorList>
    </citation>
    <scope>IDENTIFICATION</scope>
</reference>
<dbReference type="OrthoDB" id="414243at2759"/>
<dbReference type="GO" id="GO:0004364">
    <property type="term" value="F:glutathione transferase activity"/>
    <property type="evidence" value="ECO:0007669"/>
    <property type="project" value="TreeGrafter"/>
</dbReference>
<dbReference type="CDD" id="cd03039">
    <property type="entry name" value="GST_N_Sigma_like"/>
    <property type="match status" value="1"/>
</dbReference>
<proteinExistence type="predicted"/>
<dbReference type="SUPFAM" id="SSF52833">
    <property type="entry name" value="Thioredoxin-like"/>
    <property type="match status" value="1"/>
</dbReference>
<dbReference type="SFLD" id="SFLDG00363">
    <property type="entry name" value="AMPS_(cytGST):_Alpha-__Mu-__Pi"/>
    <property type="match status" value="1"/>
</dbReference>
<dbReference type="SUPFAM" id="SSF47616">
    <property type="entry name" value="GST C-terminal domain-like"/>
    <property type="match status" value="1"/>
</dbReference>
<dbReference type="GO" id="GO:0006749">
    <property type="term" value="P:glutathione metabolic process"/>
    <property type="evidence" value="ECO:0007669"/>
    <property type="project" value="TreeGrafter"/>
</dbReference>
<evidence type="ECO:0008006" key="6">
    <source>
        <dbReference type="Google" id="ProtNLM"/>
    </source>
</evidence>
<dbReference type="AlphaFoldDB" id="R7VKF0"/>
<dbReference type="Pfam" id="PF02798">
    <property type="entry name" value="GST_N"/>
    <property type="match status" value="1"/>
</dbReference>